<keyword evidence="3" id="KW-0732">Signal</keyword>
<name>A0ABD0JWU2_9CAEN</name>
<gene>
    <name evidence="4" type="ORF">BaRGS_00029134</name>
</gene>
<dbReference type="EMBL" id="JACVVK020000299">
    <property type="protein sequence ID" value="KAK7479585.1"/>
    <property type="molecule type" value="Genomic_DNA"/>
</dbReference>
<evidence type="ECO:0000313" key="5">
    <source>
        <dbReference type="Proteomes" id="UP001519460"/>
    </source>
</evidence>
<keyword evidence="2" id="KW-1133">Transmembrane helix</keyword>
<comment type="caution">
    <text evidence="4">The sequence shown here is derived from an EMBL/GenBank/DDBJ whole genome shotgun (WGS) entry which is preliminary data.</text>
</comment>
<feature type="region of interest" description="Disordered" evidence="1">
    <location>
        <begin position="245"/>
        <end position="290"/>
    </location>
</feature>
<dbReference type="Proteomes" id="UP001519460">
    <property type="component" value="Unassembled WGS sequence"/>
</dbReference>
<keyword evidence="2" id="KW-0472">Membrane</keyword>
<feature type="region of interest" description="Disordered" evidence="1">
    <location>
        <begin position="384"/>
        <end position="413"/>
    </location>
</feature>
<feature type="compositionally biased region" description="Pro residues" evidence="1">
    <location>
        <begin position="387"/>
        <end position="397"/>
    </location>
</feature>
<feature type="transmembrane region" description="Helical" evidence="2">
    <location>
        <begin position="294"/>
        <end position="316"/>
    </location>
</feature>
<sequence>MLKNVTFCSVLLACCLLQGECKKPCALFKFSDSSEVVHAVENTTVDLEYTLDTSDCLKKDTLDFSIIVSKKASGVSYDHFCNMVITNGTCRNPLGKSGCSCLSKSGSYRFKKTVERRDNSTWMWWTTNRIAEAKDIVFDVQYPAQITAIALNDHEHRRIRGPVSKYDTINISCRFLDGNPSIKPHLVDRNGKTLPAAPNFSDGPPEFRHVQDDKSIQLFFLEGLSVDLNFKLRTHDITGCTLERRDKSYNPSENRGGVSINVFGGENVDGTDGRDEDHVPASDPSDDGDNDNTVVIAGVSGAAGFLVLIIIVIVAIKMRGRRGRDEEDEDTPAYADPAAEAMGLRELDIRRRAEPSVEMHDYCDIPELNRASGAQAPYPENEYLEPGPFPLPIPPLPQRNRPDSNPGGYAATSSYAMLNPVYETMRSAYADLRRLSQRLSRRLSRLPPPMFDDDD</sequence>
<evidence type="ECO:0000256" key="3">
    <source>
        <dbReference type="SAM" id="SignalP"/>
    </source>
</evidence>
<evidence type="ECO:0000256" key="2">
    <source>
        <dbReference type="SAM" id="Phobius"/>
    </source>
</evidence>
<evidence type="ECO:0000313" key="4">
    <source>
        <dbReference type="EMBL" id="KAK7479585.1"/>
    </source>
</evidence>
<feature type="chain" id="PRO_5044820935" description="CUB domain-containing protein" evidence="3">
    <location>
        <begin position="22"/>
        <end position="455"/>
    </location>
</feature>
<feature type="signal peptide" evidence="3">
    <location>
        <begin position="1"/>
        <end position="21"/>
    </location>
</feature>
<accession>A0ABD0JWU2</accession>
<dbReference type="AlphaFoldDB" id="A0ABD0JWU2"/>
<keyword evidence="2" id="KW-0812">Transmembrane</keyword>
<evidence type="ECO:0000256" key="1">
    <source>
        <dbReference type="SAM" id="MobiDB-lite"/>
    </source>
</evidence>
<evidence type="ECO:0008006" key="6">
    <source>
        <dbReference type="Google" id="ProtNLM"/>
    </source>
</evidence>
<proteinExistence type="predicted"/>
<feature type="compositionally biased region" description="Basic and acidic residues" evidence="1">
    <location>
        <begin position="271"/>
        <end position="280"/>
    </location>
</feature>
<organism evidence="4 5">
    <name type="scientific">Batillaria attramentaria</name>
    <dbReference type="NCBI Taxonomy" id="370345"/>
    <lineage>
        <taxon>Eukaryota</taxon>
        <taxon>Metazoa</taxon>
        <taxon>Spiralia</taxon>
        <taxon>Lophotrochozoa</taxon>
        <taxon>Mollusca</taxon>
        <taxon>Gastropoda</taxon>
        <taxon>Caenogastropoda</taxon>
        <taxon>Sorbeoconcha</taxon>
        <taxon>Cerithioidea</taxon>
        <taxon>Batillariidae</taxon>
        <taxon>Batillaria</taxon>
    </lineage>
</organism>
<keyword evidence="5" id="KW-1185">Reference proteome</keyword>
<reference evidence="4 5" key="1">
    <citation type="journal article" date="2023" name="Sci. Data">
        <title>Genome assembly of the Korean intertidal mud-creeper Batillaria attramentaria.</title>
        <authorList>
            <person name="Patra A.K."/>
            <person name="Ho P.T."/>
            <person name="Jun S."/>
            <person name="Lee S.J."/>
            <person name="Kim Y."/>
            <person name="Won Y.J."/>
        </authorList>
    </citation>
    <scope>NUCLEOTIDE SEQUENCE [LARGE SCALE GENOMIC DNA]</scope>
    <source>
        <strain evidence="4">Wonlab-2016</strain>
    </source>
</reference>
<protein>
    <recommendedName>
        <fullName evidence="6">CUB domain-containing protein</fullName>
    </recommendedName>
</protein>